<feature type="domain" description="Amidohydrolase-related" evidence="13">
    <location>
        <begin position="49"/>
        <end position="374"/>
    </location>
</feature>
<dbReference type="SUPFAM" id="SSF51556">
    <property type="entry name" value="Metallo-dependent hydrolases"/>
    <property type="match status" value="1"/>
</dbReference>
<comment type="caution">
    <text evidence="14">The sequence shown here is derived from an EMBL/GenBank/DDBJ whole genome shotgun (WGS) entry which is preliminary data.</text>
</comment>
<evidence type="ECO:0000256" key="11">
    <source>
        <dbReference type="PIRSR" id="PIRSR038994-2"/>
    </source>
</evidence>
<comment type="similarity">
    <text evidence="1 9">Belongs to the metallo-dependent hydrolases superfamily. NagA family.</text>
</comment>
<dbReference type="FunFam" id="3.20.20.140:FF:000004">
    <property type="entry name" value="N-acetylglucosamine-6-phosphate deacetylase"/>
    <property type="match status" value="1"/>
</dbReference>
<dbReference type="Gene3D" id="2.30.40.10">
    <property type="entry name" value="Urease, subunit C, domain 1"/>
    <property type="match status" value="1"/>
</dbReference>
<evidence type="ECO:0000256" key="5">
    <source>
        <dbReference type="ARBA" id="ARBA00022801"/>
    </source>
</evidence>
<dbReference type="Pfam" id="PF01979">
    <property type="entry name" value="Amidohydro_1"/>
    <property type="match status" value="1"/>
</dbReference>
<dbReference type="PIRSF" id="PIRSF038994">
    <property type="entry name" value="NagA"/>
    <property type="match status" value="1"/>
</dbReference>
<sequence length="380" mass="39384">MATSKVLAGARVVLPTGIVDGGRVSVEGTRIARSAPEGADILDVSGHWLVPGFVDMHNHGGGGASFSGSADDVLTAVRAHRAHGTTTVVASTVTDDMGVLAKQAGLLSELAEQGDIAGIHFEGPFISPCRKGAHSESLLRDPDPAEVRKLIEAARGRAKMMTLAAELPGGIDSVRLLADHGVIAAIGHTDATYEQTVRAIDAGATVATHLFNAMPVLGHRSPGPIAALLEDERITVELINDGVHLHQAALELAFHHAGAARVAFITDAMDAAGSGDGRYMLGPLEVEVADGVARLVEGGSIAGSTLTLDRAFQRAVTVDGLRVEDAVAALSANPARLLGLDDRVGSLEPGKDADLVLLDEDFGLRGVMRHGEWVVEPQLG</sequence>
<evidence type="ECO:0000256" key="8">
    <source>
        <dbReference type="ARBA" id="ARBA00060590"/>
    </source>
</evidence>
<keyword evidence="5 9" id="KW-0378">Hydrolase</keyword>
<accession>A0A919CW41</accession>
<dbReference type="SUPFAM" id="SSF51338">
    <property type="entry name" value="Composite domain of metallo-dependent hydrolases"/>
    <property type="match status" value="1"/>
</dbReference>
<dbReference type="Proteomes" id="UP000608955">
    <property type="component" value="Unassembled WGS sequence"/>
</dbReference>
<keyword evidence="6 9" id="KW-0119">Carbohydrate metabolism</keyword>
<evidence type="ECO:0000259" key="13">
    <source>
        <dbReference type="Pfam" id="PF01979"/>
    </source>
</evidence>
<dbReference type="GO" id="GO:0008448">
    <property type="term" value="F:N-acetylglucosamine-6-phosphate deacetylase activity"/>
    <property type="evidence" value="ECO:0007669"/>
    <property type="project" value="UniProtKB-EC"/>
</dbReference>
<name>A0A919CW41_9ACTN</name>
<reference evidence="14" key="1">
    <citation type="journal article" date="2014" name="Int. J. Syst. Evol. Microbiol.">
        <title>Complete genome sequence of Corynebacterium casei LMG S-19264T (=DSM 44701T), isolated from a smear-ripened cheese.</title>
        <authorList>
            <consortium name="US DOE Joint Genome Institute (JGI-PGF)"/>
            <person name="Walter F."/>
            <person name="Albersmeier A."/>
            <person name="Kalinowski J."/>
            <person name="Ruckert C."/>
        </authorList>
    </citation>
    <scope>NUCLEOTIDE SEQUENCE</scope>
    <source>
        <strain evidence="14">JCM 4654</strain>
    </source>
</reference>
<dbReference type="RefSeq" id="WP_190179194.1">
    <property type="nucleotide sequence ID" value="NZ_BMVF01000010.1"/>
</dbReference>
<feature type="binding site" evidence="11">
    <location>
        <position position="220"/>
    </location>
    <ligand>
        <name>substrate</name>
    </ligand>
</feature>
<feature type="binding site" evidence="12">
    <location>
        <position position="188"/>
    </location>
    <ligand>
        <name>Zn(2+)</name>
        <dbReference type="ChEBI" id="CHEBI:29105"/>
    </ligand>
</feature>
<comment type="catalytic activity">
    <reaction evidence="7">
        <text>N-acetyl-D-glucosamine 6-phosphate + H2O = D-glucosamine 6-phosphate + acetate</text>
        <dbReference type="Rhea" id="RHEA:22936"/>
        <dbReference type="ChEBI" id="CHEBI:15377"/>
        <dbReference type="ChEBI" id="CHEBI:30089"/>
        <dbReference type="ChEBI" id="CHEBI:57513"/>
        <dbReference type="ChEBI" id="CHEBI:58725"/>
        <dbReference type="EC" id="3.5.1.25"/>
    </reaction>
</comment>
<feature type="binding site" evidence="11">
    <location>
        <begin position="301"/>
        <end position="303"/>
    </location>
    <ligand>
        <name>substrate</name>
    </ligand>
</feature>
<feature type="active site" description="Proton donor/acceptor" evidence="10">
    <location>
        <position position="267"/>
    </location>
</feature>
<keyword evidence="15" id="KW-1185">Reference proteome</keyword>
<reference evidence="14" key="2">
    <citation type="submission" date="2020-09" db="EMBL/GenBank/DDBJ databases">
        <authorList>
            <person name="Sun Q."/>
            <person name="Ohkuma M."/>
        </authorList>
    </citation>
    <scope>NUCLEOTIDE SEQUENCE</scope>
    <source>
        <strain evidence="14">JCM 4654</strain>
    </source>
</reference>
<evidence type="ECO:0000256" key="12">
    <source>
        <dbReference type="PIRSR" id="PIRSR038994-3"/>
    </source>
</evidence>
<evidence type="ECO:0000313" key="14">
    <source>
        <dbReference type="EMBL" id="GHD91325.1"/>
    </source>
</evidence>
<dbReference type="InterPro" id="IPR003764">
    <property type="entry name" value="GlcNAc_6-P_deAcase"/>
</dbReference>
<proteinExistence type="inferred from homology"/>
<feature type="binding site" evidence="11">
    <location>
        <position position="244"/>
    </location>
    <ligand>
        <name>substrate</name>
    </ligand>
</feature>
<dbReference type="InterPro" id="IPR032466">
    <property type="entry name" value="Metal_Hydrolase"/>
</dbReference>
<evidence type="ECO:0000313" key="15">
    <source>
        <dbReference type="Proteomes" id="UP000608955"/>
    </source>
</evidence>
<dbReference type="NCBIfam" id="TIGR00221">
    <property type="entry name" value="nagA"/>
    <property type="match status" value="1"/>
</dbReference>
<evidence type="ECO:0000256" key="9">
    <source>
        <dbReference type="PIRNR" id="PIRNR038994"/>
    </source>
</evidence>
<dbReference type="InterPro" id="IPR011059">
    <property type="entry name" value="Metal-dep_hydrolase_composite"/>
</dbReference>
<dbReference type="PANTHER" id="PTHR11113">
    <property type="entry name" value="N-ACETYLGLUCOSAMINE-6-PHOSPHATE DEACETYLASE"/>
    <property type="match status" value="1"/>
</dbReference>
<evidence type="ECO:0000256" key="2">
    <source>
        <dbReference type="ARBA" id="ARBA00011899"/>
    </source>
</evidence>
<dbReference type="AlphaFoldDB" id="A0A919CW41"/>
<dbReference type="GO" id="GO:0006046">
    <property type="term" value="P:N-acetylglucosamine catabolic process"/>
    <property type="evidence" value="ECO:0007669"/>
    <property type="project" value="TreeGrafter"/>
</dbReference>
<evidence type="ECO:0000256" key="4">
    <source>
        <dbReference type="ARBA" id="ARBA00022723"/>
    </source>
</evidence>
<dbReference type="GO" id="GO:0046872">
    <property type="term" value="F:metal ion binding"/>
    <property type="evidence" value="ECO:0007669"/>
    <property type="project" value="UniProtKB-KW"/>
</dbReference>
<feature type="binding site" evidence="12">
    <location>
        <position position="122"/>
    </location>
    <ligand>
        <name>Zn(2+)</name>
        <dbReference type="ChEBI" id="CHEBI:29105"/>
    </ligand>
</feature>
<dbReference type="CDD" id="cd00854">
    <property type="entry name" value="NagA"/>
    <property type="match status" value="1"/>
</dbReference>
<protein>
    <recommendedName>
        <fullName evidence="3">N-acetylglucosamine-6-phosphate deacetylase</fullName>
        <ecNumber evidence="2">3.5.1.25</ecNumber>
    </recommendedName>
</protein>
<keyword evidence="4 12" id="KW-0479">Metal-binding</keyword>
<evidence type="ECO:0000256" key="7">
    <source>
        <dbReference type="ARBA" id="ARBA00047647"/>
    </source>
</evidence>
<evidence type="ECO:0000256" key="3">
    <source>
        <dbReference type="ARBA" id="ARBA00018029"/>
    </source>
</evidence>
<dbReference type="PANTHER" id="PTHR11113:SF14">
    <property type="entry name" value="N-ACETYLGLUCOSAMINE-6-PHOSPHATE DEACETYLASE"/>
    <property type="match status" value="1"/>
</dbReference>
<comment type="pathway">
    <text evidence="8">Amino-sugar metabolism; N-acetylneuraminate degradation; D-fructose 6-phosphate from N-acetylneuraminate: step 4/5.</text>
</comment>
<evidence type="ECO:0000256" key="10">
    <source>
        <dbReference type="PIRSR" id="PIRSR038994-1"/>
    </source>
</evidence>
<evidence type="ECO:0000256" key="6">
    <source>
        <dbReference type="ARBA" id="ARBA00023277"/>
    </source>
</evidence>
<comment type="cofactor">
    <cofactor evidence="12">
        <name>a divalent metal cation</name>
        <dbReference type="ChEBI" id="CHEBI:60240"/>
    </cofactor>
    <text evidence="12">Binds 1 divalent metal cation per subunit.</text>
</comment>
<evidence type="ECO:0000256" key="1">
    <source>
        <dbReference type="ARBA" id="ARBA00010716"/>
    </source>
</evidence>
<dbReference type="Gene3D" id="3.20.20.140">
    <property type="entry name" value="Metal-dependent hydrolases"/>
    <property type="match status" value="1"/>
</dbReference>
<dbReference type="EC" id="3.5.1.25" evidence="2"/>
<feature type="binding site" evidence="11">
    <location>
        <begin position="212"/>
        <end position="213"/>
    </location>
    <ligand>
        <name>substrate</name>
    </ligand>
</feature>
<organism evidence="14 15">
    <name type="scientific">Streptomyces naganishii JCM 4654</name>
    <dbReference type="NCBI Taxonomy" id="1306179"/>
    <lineage>
        <taxon>Bacteria</taxon>
        <taxon>Bacillati</taxon>
        <taxon>Actinomycetota</taxon>
        <taxon>Actinomycetes</taxon>
        <taxon>Kitasatosporales</taxon>
        <taxon>Streptomycetaceae</taxon>
        <taxon>Streptomyces</taxon>
    </lineage>
</organism>
<dbReference type="InterPro" id="IPR006680">
    <property type="entry name" value="Amidohydro-rel"/>
</dbReference>
<gene>
    <name evidence="14" type="ORF">GCM10010508_39730</name>
</gene>
<dbReference type="EMBL" id="BMVF01000010">
    <property type="protein sequence ID" value="GHD91325.1"/>
    <property type="molecule type" value="Genomic_DNA"/>
</dbReference>
<feature type="binding site" evidence="12">
    <location>
        <position position="209"/>
    </location>
    <ligand>
        <name>Zn(2+)</name>
        <dbReference type="ChEBI" id="CHEBI:29105"/>
    </ligand>
</feature>
<feature type="binding site" evidence="11">
    <location>
        <position position="133"/>
    </location>
    <ligand>
        <name>substrate</name>
    </ligand>
</feature>